<evidence type="ECO:0000313" key="2">
    <source>
        <dbReference type="EMBL" id="ROL49029.1"/>
    </source>
</evidence>
<gene>
    <name evidence="2" type="ORF">DPX16_16644</name>
</gene>
<accession>A0A3N0YS44</accession>
<reference evidence="2 3" key="1">
    <citation type="submission" date="2018-10" db="EMBL/GenBank/DDBJ databases">
        <title>Genome assembly for a Yunnan-Guizhou Plateau 3E fish, Anabarilius grahami (Regan), and its evolutionary and genetic applications.</title>
        <authorList>
            <person name="Jiang W."/>
        </authorList>
    </citation>
    <scope>NUCLEOTIDE SEQUENCE [LARGE SCALE GENOMIC DNA]</scope>
    <source>
        <strain evidence="2">AG-KIZ</strain>
        <tissue evidence="2">Muscle</tissue>
    </source>
</reference>
<dbReference type="EMBL" id="RJVU01027559">
    <property type="protein sequence ID" value="ROL49029.1"/>
    <property type="molecule type" value="Genomic_DNA"/>
</dbReference>
<feature type="region of interest" description="Disordered" evidence="1">
    <location>
        <begin position="1"/>
        <end position="32"/>
    </location>
</feature>
<dbReference type="AlphaFoldDB" id="A0A3N0YS44"/>
<name>A0A3N0YS44_ANAGA</name>
<feature type="region of interest" description="Disordered" evidence="1">
    <location>
        <begin position="45"/>
        <end position="76"/>
    </location>
</feature>
<proteinExistence type="predicted"/>
<evidence type="ECO:0000313" key="3">
    <source>
        <dbReference type="Proteomes" id="UP000281406"/>
    </source>
</evidence>
<keyword evidence="3" id="KW-1185">Reference proteome</keyword>
<protein>
    <submittedName>
        <fullName evidence="2">Uncharacterized protein</fullName>
    </submittedName>
</protein>
<evidence type="ECO:0000256" key="1">
    <source>
        <dbReference type="SAM" id="MobiDB-lite"/>
    </source>
</evidence>
<sequence>MIKKRVSDWDSDLNSDGHDEAGPVGQTLNKHCGSGEKVMKERICLQRAGSNRKTSPTAPRTGHTEPRYTNPTTGKA</sequence>
<organism evidence="2 3">
    <name type="scientific">Anabarilius grahami</name>
    <name type="common">Kanglang fish</name>
    <name type="synonym">Barilius grahami</name>
    <dbReference type="NCBI Taxonomy" id="495550"/>
    <lineage>
        <taxon>Eukaryota</taxon>
        <taxon>Metazoa</taxon>
        <taxon>Chordata</taxon>
        <taxon>Craniata</taxon>
        <taxon>Vertebrata</taxon>
        <taxon>Euteleostomi</taxon>
        <taxon>Actinopterygii</taxon>
        <taxon>Neopterygii</taxon>
        <taxon>Teleostei</taxon>
        <taxon>Ostariophysi</taxon>
        <taxon>Cypriniformes</taxon>
        <taxon>Xenocyprididae</taxon>
        <taxon>Xenocypridinae</taxon>
        <taxon>Xenocypridinae incertae sedis</taxon>
        <taxon>Anabarilius</taxon>
    </lineage>
</organism>
<feature type="compositionally biased region" description="Polar residues" evidence="1">
    <location>
        <begin position="48"/>
        <end position="58"/>
    </location>
</feature>
<dbReference type="Proteomes" id="UP000281406">
    <property type="component" value="Unassembled WGS sequence"/>
</dbReference>
<feature type="compositionally biased region" description="Polar residues" evidence="1">
    <location>
        <begin position="67"/>
        <end position="76"/>
    </location>
</feature>
<comment type="caution">
    <text evidence="2">The sequence shown here is derived from an EMBL/GenBank/DDBJ whole genome shotgun (WGS) entry which is preliminary data.</text>
</comment>